<keyword evidence="1" id="KW-0732">Signal</keyword>
<dbReference type="NCBIfam" id="TIGR03519">
    <property type="entry name" value="T9SS_PorP_fam"/>
    <property type="match status" value="1"/>
</dbReference>
<evidence type="ECO:0000313" key="3">
    <source>
        <dbReference type="Proteomes" id="UP001255185"/>
    </source>
</evidence>
<reference evidence="2 3" key="1">
    <citation type="submission" date="2023-07" db="EMBL/GenBank/DDBJ databases">
        <title>Sorghum-associated microbial communities from plants grown in Nebraska, USA.</title>
        <authorList>
            <person name="Schachtman D."/>
        </authorList>
    </citation>
    <scope>NUCLEOTIDE SEQUENCE [LARGE SCALE GENOMIC DNA]</scope>
    <source>
        <strain evidence="2 3">3773</strain>
    </source>
</reference>
<feature type="signal peptide" evidence="1">
    <location>
        <begin position="1"/>
        <end position="20"/>
    </location>
</feature>
<gene>
    <name evidence="2" type="ORF">J2X31_003456</name>
</gene>
<dbReference type="EMBL" id="JAVDVI010000020">
    <property type="protein sequence ID" value="MDR6969425.1"/>
    <property type="molecule type" value="Genomic_DNA"/>
</dbReference>
<evidence type="ECO:0000256" key="1">
    <source>
        <dbReference type="SAM" id="SignalP"/>
    </source>
</evidence>
<feature type="chain" id="PRO_5046745882" evidence="1">
    <location>
        <begin position="21"/>
        <end position="331"/>
    </location>
</feature>
<keyword evidence="3" id="KW-1185">Reference proteome</keyword>
<evidence type="ECO:0000313" key="2">
    <source>
        <dbReference type="EMBL" id="MDR6969425.1"/>
    </source>
</evidence>
<name>A0ABU1TU61_9FLAO</name>
<dbReference type="InterPro" id="IPR019861">
    <property type="entry name" value="PorP/SprF_Bacteroidetes"/>
</dbReference>
<accession>A0ABU1TU61</accession>
<dbReference type="RefSeq" id="WP_310028474.1">
    <property type="nucleotide sequence ID" value="NZ_JAVDVI010000020.1"/>
</dbReference>
<sequence>MKLRILSLLFILGFAVKVKAQDPIFTQYFMVPETLNPGFTGFLETTKIGVLHRTQWPDLNFRVDTDYGFVNTWLEEMNSGIGVSVMNHREKNTSYNFTQANLSYAYRVQISDSWYFRPAIEIGFGNKSYGFQNVILEDQINIGAGTINPISIDPIRLNSKVNFFDVSAGMLVNNENSWFGASLKHLNSPNISFTENGNVPLDMFFSANAGHEFRLADYLDVMIFPVDTKVLLTANYMKQGEYNRLDIGGGLVFNRLFFGVTAATNPLKNTPNGHLVSSVNAYGGLYWDHFKFGYSYDFNVSSIGRTGGVYEISIIYQFDIDGNCLGCPTYY</sequence>
<proteinExistence type="predicted"/>
<comment type="caution">
    <text evidence="2">The sequence shown here is derived from an EMBL/GenBank/DDBJ whole genome shotgun (WGS) entry which is preliminary data.</text>
</comment>
<dbReference type="Proteomes" id="UP001255185">
    <property type="component" value="Unassembled WGS sequence"/>
</dbReference>
<protein>
    <submittedName>
        <fullName evidence="2">Type IX secretion system PorP/SprF family membrane protein</fullName>
    </submittedName>
</protein>
<dbReference type="Pfam" id="PF11751">
    <property type="entry name" value="PorP_SprF"/>
    <property type="match status" value="1"/>
</dbReference>
<organism evidence="2 3">
    <name type="scientific">Flavobacterium arsenatis</name>
    <dbReference type="NCBI Taxonomy" id="1484332"/>
    <lineage>
        <taxon>Bacteria</taxon>
        <taxon>Pseudomonadati</taxon>
        <taxon>Bacteroidota</taxon>
        <taxon>Flavobacteriia</taxon>
        <taxon>Flavobacteriales</taxon>
        <taxon>Flavobacteriaceae</taxon>
        <taxon>Flavobacterium</taxon>
    </lineage>
</organism>